<evidence type="ECO:0000256" key="3">
    <source>
        <dbReference type="ARBA" id="ARBA00022552"/>
    </source>
</evidence>
<keyword evidence="6" id="KW-0539">Nucleus</keyword>
<evidence type="ECO:0000256" key="7">
    <source>
        <dbReference type="ARBA" id="ARBA00045437"/>
    </source>
</evidence>
<name>A0A9P0MX29_NEZVI</name>
<dbReference type="Pfam" id="PF09384">
    <property type="entry name" value="UTP15_C"/>
    <property type="match status" value="1"/>
</dbReference>
<dbReference type="InterPro" id="IPR018983">
    <property type="entry name" value="U3_snoRNA-assocProt_15_C"/>
</dbReference>
<dbReference type="InterPro" id="IPR001680">
    <property type="entry name" value="WD40_rpt"/>
</dbReference>
<dbReference type="PROSITE" id="PS50082">
    <property type="entry name" value="WD_REPEATS_2"/>
    <property type="match status" value="3"/>
</dbReference>
<dbReference type="Gene3D" id="2.130.10.10">
    <property type="entry name" value="YVTN repeat-like/Quinoprotein amine dehydrogenase"/>
    <property type="match status" value="2"/>
</dbReference>
<evidence type="ECO:0000313" key="11">
    <source>
        <dbReference type="Proteomes" id="UP001152798"/>
    </source>
</evidence>
<dbReference type="EMBL" id="OV725082">
    <property type="protein sequence ID" value="CAH1405627.1"/>
    <property type="molecule type" value="Genomic_DNA"/>
</dbReference>
<evidence type="ECO:0000313" key="10">
    <source>
        <dbReference type="EMBL" id="CAH1405627.1"/>
    </source>
</evidence>
<accession>A0A9P0MX29</accession>
<evidence type="ECO:0000256" key="6">
    <source>
        <dbReference type="ARBA" id="ARBA00023242"/>
    </source>
</evidence>
<dbReference type="GO" id="GO:0005730">
    <property type="term" value="C:nucleolus"/>
    <property type="evidence" value="ECO:0007669"/>
    <property type="project" value="UniProtKB-SubCell"/>
</dbReference>
<comment type="subcellular location">
    <subcellularLocation>
        <location evidence="1">Nucleus</location>
        <location evidence="1">Nucleolus</location>
    </subcellularLocation>
</comment>
<keyword evidence="11" id="KW-1185">Reference proteome</keyword>
<dbReference type="SMART" id="SM00320">
    <property type="entry name" value="WD40"/>
    <property type="match status" value="7"/>
</dbReference>
<dbReference type="PANTHER" id="PTHR19924">
    <property type="entry name" value="UTP15 U3 SMALL NUCLEOLAR RNA-ASSOCIATED PROTEIN 15 FAMILY MEMBER"/>
    <property type="match status" value="1"/>
</dbReference>
<dbReference type="CDD" id="cd00200">
    <property type="entry name" value="WD40"/>
    <property type="match status" value="1"/>
</dbReference>
<feature type="repeat" description="WD" evidence="8">
    <location>
        <begin position="245"/>
        <end position="286"/>
    </location>
</feature>
<feature type="repeat" description="WD" evidence="8">
    <location>
        <begin position="118"/>
        <end position="159"/>
    </location>
</feature>
<dbReference type="Proteomes" id="UP001152798">
    <property type="component" value="Chromosome 6"/>
</dbReference>
<proteinExistence type="predicted"/>
<dbReference type="PANTHER" id="PTHR19924:SF26">
    <property type="entry name" value="U3 SMALL NUCLEOLAR RNA-ASSOCIATED PROTEIN 15 HOMOLOG"/>
    <property type="match status" value="1"/>
</dbReference>
<keyword evidence="3" id="KW-0698">rRNA processing</keyword>
<feature type="repeat" description="WD" evidence="8">
    <location>
        <begin position="160"/>
        <end position="202"/>
    </location>
</feature>
<evidence type="ECO:0000259" key="9">
    <source>
        <dbReference type="Pfam" id="PF09384"/>
    </source>
</evidence>
<evidence type="ECO:0000256" key="2">
    <source>
        <dbReference type="ARBA" id="ARBA00018260"/>
    </source>
</evidence>
<dbReference type="GO" id="GO:0045943">
    <property type="term" value="P:positive regulation of transcription by RNA polymerase I"/>
    <property type="evidence" value="ECO:0007669"/>
    <property type="project" value="TreeGrafter"/>
</dbReference>
<evidence type="ECO:0000256" key="8">
    <source>
        <dbReference type="PROSITE-ProRule" id="PRU00221"/>
    </source>
</evidence>
<dbReference type="OrthoDB" id="431715at2759"/>
<evidence type="ECO:0000256" key="4">
    <source>
        <dbReference type="ARBA" id="ARBA00022574"/>
    </source>
</evidence>
<protein>
    <recommendedName>
        <fullName evidence="2">U3 small nucleolar RNA-associated protein 15 homolog</fullName>
    </recommendedName>
</protein>
<dbReference type="PROSITE" id="PS50294">
    <property type="entry name" value="WD_REPEATS_REGION"/>
    <property type="match status" value="2"/>
</dbReference>
<keyword evidence="5" id="KW-0677">Repeat</keyword>
<keyword evidence="4 8" id="KW-0853">WD repeat</keyword>
<sequence length="527" mass="58499">MSIFKKTNVKIFAKPTQKTTPDTLYWRKLGAPVLLKEFGPIDYIDFSPVEPHFFAVSSSAKVQIYNPVTKLVHKTLSKFVENAYGGSYRSDGQLLCAGSEDSNVKIFDVNTKSLLRVFKGHKSGVHRSYFTSDNKSIASFSDDKTVKIWDVASESETIEFSSHEDYVRAGAVSPVSPTIVLSGSYDRKVRLFDSRTNAEAVFTLDHGYPVESVLFLPSGGILLSAGGTEIRVWDALAGGRLLARVSQHHKTITCLGLASSGSRLVSGSLDRHVKIYDVSTYKAVYNLDYPNAILSLGVSPDDETVAVGTVDGIVSVKRREIENVENEEVKPKKKSKGSYRYFSDKFTPAQNVDIVIKKDSKQVQSRYDKCLRKFQYSKALDSVLAPYVMNKTPHVTVSLLQELIRRKGLENALVSREDKSIGVLIRFLLRHIGDYRFTATLIDVSNILLDVYEKRLDSASIEVLELMKKLAKRIKEEEELTLELVSLGGAIRMILAASNVGEKHEKSSLPALTPSNSAQKNIVVNVS</sequence>
<evidence type="ECO:0000256" key="5">
    <source>
        <dbReference type="ARBA" id="ARBA00022737"/>
    </source>
</evidence>
<organism evidence="10 11">
    <name type="scientific">Nezara viridula</name>
    <name type="common">Southern green stink bug</name>
    <name type="synonym">Cimex viridulus</name>
    <dbReference type="NCBI Taxonomy" id="85310"/>
    <lineage>
        <taxon>Eukaryota</taxon>
        <taxon>Metazoa</taxon>
        <taxon>Ecdysozoa</taxon>
        <taxon>Arthropoda</taxon>
        <taxon>Hexapoda</taxon>
        <taxon>Insecta</taxon>
        <taxon>Pterygota</taxon>
        <taxon>Neoptera</taxon>
        <taxon>Paraneoptera</taxon>
        <taxon>Hemiptera</taxon>
        <taxon>Heteroptera</taxon>
        <taxon>Panheteroptera</taxon>
        <taxon>Pentatomomorpha</taxon>
        <taxon>Pentatomoidea</taxon>
        <taxon>Pentatomidae</taxon>
        <taxon>Pentatominae</taxon>
        <taxon>Nezara</taxon>
    </lineage>
</organism>
<gene>
    <name evidence="10" type="ORF">NEZAVI_LOCUS13794</name>
</gene>
<dbReference type="InterPro" id="IPR036322">
    <property type="entry name" value="WD40_repeat_dom_sf"/>
</dbReference>
<evidence type="ECO:0000256" key="1">
    <source>
        <dbReference type="ARBA" id="ARBA00004604"/>
    </source>
</evidence>
<dbReference type="PRINTS" id="PR00320">
    <property type="entry name" value="GPROTEINBRPT"/>
</dbReference>
<dbReference type="InterPro" id="IPR015943">
    <property type="entry name" value="WD40/YVTN_repeat-like_dom_sf"/>
</dbReference>
<dbReference type="SUPFAM" id="SSF50978">
    <property type="entry name" value="WD40 repeat-like"/>
    <property type="match status" value="1"/>
</dbReference>
<dbReference type="InterPro" id="IPR020472">
    <property type="entry name" value="WD40_PAC1"/>
</dbReference>
<reference evidence="10" key="1">
    <citation type="submission" date="2022-01" db="EMBL/GenBank/DDBJ databases">
        <authorList>
            <person name="King R."/>
        </authorList>
    </citation>
    <scope>NUCLEOTIDE SEQUENCE</scope>
</reference>
<comment type="function">
    <text evidence="7">Ribosome biogenesis factor. Involved in nucleolar processing of pre-18S ribosomal RNA. Required for optimal pre-ribosomal RNA transcription by RNA polymerase I. Part of the small subunit (SSU) processome, first precursor of the small eukaryotic ribosomal subunit. During the assembly of the SSU processome in the nucleolus, many ribosome biogenesis factors, an RNA chaperone and ribosomal proteins associate with the nascent pre-rRNA and work in concert to generate RNA folding, modifications, rearrangements and cleavage as well as targeted degradation of pre-ribosomal RNA by the RNA exosome.</text>
</comment>
<dbReference type="Pfam" id="PF00400">
    <property type="entry name" value="WD40"/>
    <property type="match status" value="5"/>
</dbReference>
<dbReference type="AlphaFoldDB" id="A0A9P0MX29"/>
<feature type="domain" description="U3 small nucleolar RNA-associated protein 15 C-terminal" evidence="9">
    <location>
        <begin position="350"/>
        <end position="494"/>
    </location>
</feature>
<dbReference type="GO" id="GO:0006364">
    <property type="term" value="P:rRNA processing"/>
    <property type="evidence" value="ECO:0007669"/>
    <property type="project" value="UniProtKB-KW"/>
</dbReference>